<dbReference type="InterPro" id="IPR055282">
    <property type="entry name" value="PPI1-4"/>
</dbReference>
<keyword evidence="7 10" id="KW-0175">Coiled coil</keyword>
<evidence type="ECO:0000256" key="10">
    <source>
        <dbReference type="SAM" id="Coils"/>
    </source>
</evidence>
<organism evidence="12 13">
    <name type="scientific">Eucalyptus globulus</name>
    <name type="common">Tasmanian blue gum</name>
    <dbReference type="NCBI Taxonomy" id="34317"/>
    <lineage>
        <taxon>Eukaryota</taxon>
        <taxon>Viridiplantae</taxon>
        <taxon>Streptophyta</taxon>
        <taxon>Embryophyta</taxon>
        <taxon>Tracheophyta</taxon>
        <taxon>Spermatophyta</taxon>
        <taxon>Magnoliopsida</taxon>
        <taxon>eudicotyledons</taxon>
        <taxon>Gunneridae</taxon>
        <taxon>Pentapetalae</taxon>
        <taxon>rosids</taxon>
        <taxon>malvids</taxon>
        <taxon>Myrtales</taxon>
        <taxon>Myrtaceae</taxon>
        <taxon>Myrtoideae</taxon>
        <taxon>Eucalypteae</taxon>
        <taxon>Eucalyptus</taxon>
    </lineage>
</organism>
<evidence type="ECO:0000256" key="8">
    <source>
        <dbReference type="ARBA" id="ARBA00023136"/>
    </source>
</evidence>
<proteinExistence type="inferred from homology"/>
<dbReference type="EMBL" id="JBJKBG010000005">
    <property type="protein sequence ID" value="KAL3739340.1"/>
    <property type="molecule type" value="Genomic_DNA"/>
</dbReference>
<dbReference type="PANTHER" id="PTHR32219:SF16">
    <property type="entry name" value="CORE-2_I-BRANCHING BETA-1,6-N-ACETYLGLUCOSAMINYLTRANSFERASE FAMILY PROTEIN"/>
    <property type="match status" value="1"/>
</dbReference>
<evidence type="ECO:0000313" key="12">
    <source>
        <dbReference type="EMBL" id="KAL3739340.1"/>
    </source>
</evidence>
<evidence type="ECO:0000256" key="2">
    <source>
        <dbReference type="ARBA" id="ARBA00004389"/>
    </source>
</evidence>
<name>A0ABD3KHC9_EUCGL</name>
<evidence type="ECO:0000256" key="6">
    <source>
        <dbReference type="ARBA" id="ARBA00022989"/>
    </source>
</evidence>
<feature type="coiled-coil region" evidence="10">
    <location>
        <begin position="186"/>
        <end position="213"/>
    </location>
</feature>
<evidence type="ECO:0000313" key="13">
    <source>
        <dbReference type="Proteomes" id="UP001634007"/>
    </source>
</evidence>
<evidence type="ECO:0000256" key="9">
    <source>
        <dbReference type="ARBA" id="ARBA00038080"/>
    </source>
</evidence>
<sequence>MFGSQIDRDRLYYSLRKLRDQAQIVGREDLQLLKLFMDKLCFANKVSICKAIKPGSSVDEIDNLSLHFGMLHGGNSLADERRILRKTKEAEREADPSMSMQELDEKVRWLRYANHWLSLSSDEKREVREEMKELELAREEAMTSAACKGKMWESMGSKQTIKKKVRLIKEGLNKTRGRHSSFNAKFAFLQKKLKLVENDLSSLEKELMSIERIKGDADKFILEWRREQQEANVCYNQHVQLMEAARELAEKKDIEALHVLSTQEVEKFMLRWNGDGQLRRDYERRTLASLNERGLSRDGRRRIRNESPIDTQEAQESYTSAAKGGSSSRKPALK</sequence>
<keyword evidence="5" id="KW-0256">Endoplasmic reticulum</keyword>
<evidence type="ECO:0000256" key="4">
    <source>
        <dbReference type="ARBA" id="ARBA00022692"/>
    </source>
</evidence>
<dbReference type="PANTHER" id="PTHR32219">
    <property type="entry name" value="RNA-BINDING PROTEIN YLMH-RELATED"/>
    <property type="match status" value="1"/>
</dbReference>
<keyword evidence="3" id="KW-1003">Cell membrane</keyword>
<dbReference type="Proteomes" id="UP001634007">
    <property type="component" value="Unassembled WGS sequence"/>
</dbReference>
<dbReference type="AlphaFoldDB" id="A0ABD3KHC9"/>
<evidence type="ECO:0000256" key="5">
    <source>
        <dbReference type="ARBA" id="ARBA00022824"/>
    </source>
</evidence>
<comment type="subcellular location">
    <subcellularLocation>
        <location evidence="1">Cell membrane</location>
        <topology evidence="1">Single-pass membrane protein</topology>
    </subcellularLocation>
    <subcellularLocation>
        <location evidence="2">Endoplasmic reticulum membrane</location>
        <topology evidence="2">Single-pass membrane protein</topology>
    </subcellularLocation>
</comment>
<keyword evidence="4" id="KW-0812">Transmembrane</keyword>
<feature type="region of interest" description="Disordered" evidence="11">
    <location>
        <begin position="293"/>
        <end position="334"/>
    </location>
</feature>
<dbReference type="GO" id="GO:0005789">
    <property type="term" value="C:endoplasmic reticulum membrane"/>
    <property type="evidence" value="ECO:0007669"/>
    <property type="project" value="UniProtKB-SubCell"/>
</dbReference>
<protein>
    <submittedName>
        <fullName evidence="12">Uncharacterized protein</fullName>
    </submittedName>
</protein>
<dbReference type="GO" id="GO:0005886">
    <property type="term" value="C:plasma membrane"/>
    <property type="evidence" value="ECO:0007669"/>
    <property type="project" value="UniProtKB-SubCell"/>
</dbReference>
<evidence type="ECO:0000256" key="7">
    <source>
        <dbReference type="ARBA" id="ARBA00023054"/>
    </source>
</evidence>
<feature type="coiled-coil region" evidence="10">
    <location>
        <begin position="117"/>
        <end position="144"/>
    </location>
</feature>
<keyword evidence="13" id="KW-1185">Reference proteome</keyword>
<accession>A0ABD3KHC9</accession>
<evidence type="ECO:0000256" key="3">
    <source>
        <dbReference type="ARBA" id="ARBA00022475"/>
    </source>
</evidence>
<gene>
    <name evidence="12" type="ORF">ACJRO7_020712</name>
</gene>
<keyword evidence="6" id="KW-1133">Transmembrane helix</keyword>
<comment type="caution">
    <text evidence="12">The sequence shown here is derived from an EMBL/GenBank/DDBJ whole genome shotgun (WGS) entry which is preliminary data.</text>
</comment>
<feature type="compositionally biased region" description="Polar residues" evidence="11">
    <location>
        <begin position="308"/>
        <end position="334"/>
    </location>
</feature>
<keyword evidence="8" id="KW-0472">Membrane</keyword>
<evidence type="ECO:0000256" key="1">
    <source>
        <dbReference type="ARBA" id="ARBA00004162"/>
    </source>
</evidence>
<reference evidence="12 13" key="1">
    <citation type="submission" date="2024-11" db="EMBL/GenBank/DDBJ databases">
        <title>Chromosome-level genome assembly of Eucalyptus globulus Labill. provides insights into its genome evolution.</title>
        <authorList>
            <person name="Li X."/>
        </authorList>
    </citation>
    <scope>NUCLEOTIDE SEQUENCE [LARGE SCALE GENOMIC DNA]</scope>
    <source>
        <strain evidence="12">CL2024</strain>
        <tissue evidence="12">Fresh tender leaves</tissue>
    </source>
</reference>
<comment type="similarity">
    <text evidence="9">Belongs to the plant Proton pump-interactor protein family.</text>
</comment>
<evidence type="ECO:0000256" key="11">
    <source>
        <dbReference type="SAM" id="MobiDB-lite"/>
    </source>
</evidence>